<comment type="caution">
    <text evidence="4">The sequence shown here is derived from an EMBL/GenBank/DDBJ whole genome shotgun (WGS) entry which is preliminary data.</text>
</comment>
<dbReference type="Pfam" id="PF14559">
    <property type="entry name" value="TPR_19"/>
    <property type="match status" value="1"/>
</dbReference>
<dbReference type="GO" id="GO:0006355">
    <property type="term" value="P:regulation of DNA-templated transcription"/>
    <property type="evidence" value="ECO:0007669"/>
    <property type="project" value="InterPro"/>
</dbReference>
<dbReference type="SMART" id="SM00862">
    <property type="entry name" value="Trans_reg_C"/>
    <property type="match status" value="1"/>
</dbReference>
<evidence type="ECO:0000259" key="3">
    <source>
        <dbReference type="PROSITE" id="PS51755"/>
    </source>
</evidence>
<gene>
    <name evidence="4" type="ORF">F9Y85_11245</name>
</gene>
<dbReference type="Proteomes" id="UP000646877">
    <property type="component" value="Unassembled WGS sequence"/>
</dbReference>
<dbReference type="EMBL" id="WEIA01000006">
    <property type="protein sequence ID" value="NLR21887.1"/>
    <property type="molecule type" value="Genomic_DNA"/>
</dbReference>
<organism evidence="4 5">
    <name type="scientific">Pseudoalteromonas maricaloris</name>
    <dbReference type="NCBI Taxonomy" id="184924"/>
    <lineage>
        <taxon>Bacteria</taxon>
        <taxon>Pseudomonadati</taxon>
        <taxon>Pseudomonadota</taxon>
        <taxon>Gammaproteobacteria</taxon>
        <taxon>Alteromonadales</taxon>
        <taxon>Pseudoalteromonadaceae</taxon>
        <taxon>Pseudoalteromonas</taxon>
    </lineage>
</organism>
<accession>A0A8I2H4Q5</accession>
<dbReference type="Gene3D" id="1.10.10.10">
    <property type="entry name" value="Winged helix-like DNA-binding domain superfamily/Winged helix DNA-binding domain"/>
    <property type="match status" value="1"/>
</dbReference>
<evidence type="ECO:0000313" key="4">
    <source>
        <dbReference type="EMBL" id="NLR21887.1"/>
    </source>
</evidence>
<dbReference type="InterPro" id="IPR016032">
    <property type="entry name" value="Sig_transdc_resp-reg_C-effctor"/>
</dbReference>
<dbReference type="SUPFAM" id="SSF48452">
    <property type="entry name" value="TPR-like"/>
    <property type="match status" value="2"/>
</dbReference>
<name>A0A8I2H4Q5_9GAMM</name>
<evidence type="ECO:0000313" key="5">
    <source>
        <dbReference type="Proteomes" id="UP000646877"/>
    </source>
</evidence>
<feature type="domain" description="OmpR/PhoB-type" evidence="3">
    <location>
        <begin position="18"/>
        <end position="116"/>
    </location>
</feature>
<proteinExistence type="predicted"/>
<sequence length="745" mass="84447">MVTVFTVLISKGCIRETNAVLHFLQYRFDPNVSCLYRDAEQVPLRPRVAQLLAYFLAHPNQIVTRETLLSTLWQHGEFREAALTQSITELRQALKDNAQQPTFIKTIPQQGYQWICPVESRTFNTFKFTTTMKAMLVVGAVALSGVAASVYLVSSSVPVVTRIQAEQDSLIIVPMVNETGVQANAWWGYALEAALRQHLQSHYQLVPRSQYPELAENSAINQLTLSLKPIQQRFLLSVTYGDKQSEIIVEQLDESFEAIATEVIAQLALGVDTKSAKKSSLNLAMNDYYRGVQALNEQGPQLAKAYFEAAVAQMPEHLESQLELAQICWQLGDIDSATRRFEQVSLSSASIATRARYHLYYGEFFKAQGLHQQALQQAQLALDAAEQSQQVELIAMAYQLKADAFWVLQRWDEYQQAMSSAHVLIGSRSFAYSEAQRSFYLANPPAAGPAEKTLLNLEKSKPVLAQAIAYYEQTEQTMNLIKALFAYGQNYLVPVVESEPSLLKALALAQKNGYHYLEKQILTYLGFYYIQLHKGEKALRYLKEINGEPRFIPSYEQQQLLIGMAHMDIALQTGDTDAMQSAITQYQMLLESDYISSVTRANVKLLLGWTWIKAGKLELAEPLTIEAMQDYQTLQLQEVETYALYTQMYIHLLRNEPQQALEIITEHQHTNSHLLLLYGVVAADMLKEEALQKRFSDKLAGLENSQLLQQQLLQIRQQSSIDKHFITELIDAPYSVYCQSKWTIN</sequence>
<dbReference type="Gene3D" id="1.25.40.10">
    <property type="entry name" value="Tetratricopeptide repeat domain"/>
    <property type="match status" value="1"/>
</dbReference>
<dbReference type="GO" id="GO:0003677">
    <property type="term" value="F:DNA binding"/>
    <property type="evidence" value="ECO:0007669"/>
    <property type="project" value="UniProtKB-UniRule"/>
</dbReference>
<dbReference type="Pfam" id="PF00486">
    <property type="entry name" value="Trans_reg_C"/>
    <property type="match status" value="1"/>
</dbReference>
<keyword evidence="1 2" id="KW-0238">DNA-binding</keyword>
<dbReference type="CDD" id="cd00383">
    <property type="entry name" value="trans_reg_C"/>
    <property type="match status" value="1"/>
</dbReference>
<evidence type="ECO:0000256" key="1">
    <source>
        <dbReference type="ARBA" id="ARBA00023125"/>
    </source>
</evidence>
<dbReference type="PROSITE" id="PS51755">
    <property type="entry name" value="OMPR_PHOB"/>
    <property type="match status" value="1"/>
</dbReference>
<dbReference type="SUPFAM" id="SSF46894">
    <property type="entry name" value="C-terminal effector domain of the bipartite response regulators"/>
    <property type="match status" value="1"/>
</dbReference>
<reference evidence="4" key="1">
    <citation type="submission" date="2019-10" db="EMBL/GenBank/DDBJ databases">
        <authorList>
            <person name="Paulsen S."/>
        </authorList>
    </citation>
    <scope>NUCLEOTIDE SEQUENCE</scope>
    <source>
        <strain evidence="4">LMG 19692</strain>
    </source>
</reference>
<dbReference type="InterPro" id="IPR001867">
    <property type="entry name" value="OmpR/PhoB-type_DNA-bd"/>
</dbReference>
<dbReference type="GO" id="GO:0000160">
    <property type="term" value="P:phosphorelay signal transduction system"/>
    <property type="evidence" value="ECO:0007669"/>
    <property type="project" value="InterPro"/>
</dbReference>
<evidence type="ECO:0000256" key="2">
    <source>
        <dbReference type="PROSITE-ProRule" id="PRU01091"/>
    </source>
</evidence>
<dbReference type="AlphaFoldDB" id="A0A8I2H4Q5"/>
<feature type="DNA-binding region" description="OmpR/PhoB-type" evidence="2">
    <location>
        <begin position="18"/>
        <end position="116"/>
    </location>
</feature>
<dbReference type="InterPro" id="IPR036388">
    <property type="entry name" value="WH-like_DNA-bd_sf"/>
</dbReference>
<dbReference type="InterPro" id="IPR011990">
    <property type="entry name" value="TPR-like_helical_dom_sf"/>
</dbReference>
<protein>
    <submittedName>
        <fullName evidence="4">Transcriptional regulator</fullName>
    </submittedName>
</protein>